<accession>A0ACB8Y2B6</accession>
<reference evidence="2" key="1">
    <citation type="journal article" date="2022" name="Mol. Ecol. Resour.">
        <title>The genomes of chicory, endive, great burdock and yacon provide insights into Asteraceae palaeo-polyploidization history and plant inulin production.</title>
        <authorList>
            <person name="Fan W."/>
            <person name="Wang S."/>
            <person name="Wang H."/>
            <person name="Wang A."/>
            <person name="Jiang F."/>
            <person name="Liu H."/>
            <person name="Zhao H."/>
            <person name="Xu D."/>
            <person name="Zhang Y."/>
        </authorList>
    </citation>
    <scope>NUCLEOTIDE SEQUENCE [LARGE SCALE GENOMIC DNA]</scope>
    <source>
        <strain evidence="2">cv. Yunnan</strain>
    </source>
</reference>
<dbReference type="EMBL" id="CM042046">
    <property type="protein sequence ID" value="KAI3677344.1"/>
    <property type="molecule type" value="Genomic_DNA"/>
</dbReference>
<protein>
    <submittedName>
        <fullName evidence="1">Uncharacterized protein</fullName>
    </submittedName>
</protein>
<keyword evidence="2" id="KW-1185">Reference proteome</keyword>
<comment type="caution">
    <text evidence="1">The sequence shown here is derived from an EMBL/GenBank/DDBJ whole genome shotgun (WGS) entry which is preliminary data.</text>
</comment>
<reference evidence="1 2" key="2">
    <citation type="journal article" date="2022" name="Mol. Ecol. Resour.">
        <title>The genomes of chicory, endive, great burdock and yacon provide insights into Asteraceae paleo-polyploidization history and plant inulin production.</title>
        <authorList>
            <person name="Fan W."/>
            <person name="Wang S."/>
            <person name="Wang H."/>
            <person name="Wang A."/>
            <person name="Jiang F."/>
            <person name="Liu H."/>
            <person name="Zhao H."/>
            <person name="Xu D."/>
            <person name="Zhang Y."/>
        </authorList>
    </citation>
    <scope>NUCLEOTIDE SEQUENCE [LARGE SCALE GENOMIC DNA]</scope>
    <source>
        <strain evidence="2">cv. Yunnan</strain>
        <tissue evidence="1">Leaves</tissue>
    </source>
</reference>
<proteinExistence type="predicted"/>
<evidence type="ECO:0000313" key="2">
    <source>
        <dbReference type="Proteomes" id="UP001056120"/>
    </source>
</evidence>
<dbReference type="Proteomes" id="UP001056120">
    <property type="component" value="Linkage Group LG29"/>
</dbReference>
<sequence length="123" mass="14505">MKPHGGKMDEFEETRIPYPYRKGYLYNLQYYEKWDDGSVESSEKHVSWMRRMYENMTPYVSKNPRGAYVNYRDLDLGLNDNEIGNGEGVVDPDNFFYFEQSIPPLGDGSIESYQRSKARSMFL</sequence>
<gene>
    <name evidence="1" type="ORF">L1987_86969</name>
</gene>
<name>A0ACB8Y2B6_9ASTR</name>
<organism evidence="1 2">
    <name type="scientific">Smallanthus sonchifolius</name>
    <dbReference type="NCBI Taxonomy" id="185202"/>
    <lineage>
        <taxon>Eukaryota</taxon>
        <taxon>Viridiplantae</taxon>
        <taxon>Streptophyta</taxon>
        <taxon>Embryophyta</taxon>
        <taxon>Tracheophyta</taxon>
        <taxon>Spermatophyta</taxon>
        <taxon>Magnoliopsida</taxon>
        <taxon>eudicotyledons</taxon>
        <taxon>Gunneridae</taxon>
        <taxon>Pentapetalae</taxon>
        <taxon>asterids</taxon>
        <taxon>campanulids</taxon>
        <taxon>Asterales</taxon>
        <taxon>Asteraceae</taxon>
        <taxon>Asteroideae</taxon>
        <taxon>Heliantheae alliance</taxon>
        <taxon>Millerieae</taxon>
        <taxon>Smallanthus</taxon>
    </lineage>
</organism>
<evidence type="ECO:0000313" key="1">
    <source>
        <dbReference type="EMBL" id="KAI3677344.1"/>
    </source>
</evidence>